<sequence length="277" mass="29680">MEFTFYYVVIALCICNGLLFLGGLSWLYFAFVRGRRWSTIKSYLLTIVFASLTRTFMLSFGATGYDDDHPAGHGLGNPGLIVVTALLAAASAAALVMLVAQWAAVFQAAAATPVALLSRSASSMIAVLGVILVATLHIILVFVVMPAGSLAAARSRLETATVVVNSILLLALLVANSGIGYVLYLYGDRLHADDEGLLAQHYTRMVFIISFFFAMGLAFDMVPSNMWVTDPVSVGIYYMAATLVTFLQLAVVRALPQARVSDAMFSIVATSDDILAL</sequence>
<dbReference type="RefSeq" id="XP_013759761.1">
    <property type="nucleotide sequence ID" value="XM_013904307.1"/>
</dbReference>
<accession>A0A0L0D5D8</accession>
<dbReference type="AlphaFoldDB" id="A0A0L0D5D8"/>
<dbReference type="EMBL" id="GL349446">
    <property type="protein sequence ID" value="KNC47425.1"/>
    <property type="molecule type" value="Genomic_DNA"/>
</dbReference>
<proteinExistence type="predicted"/>
<keyword evidence="1" id="KW-1133">Transmembrane helix</keyword>
<feature type="transmembrane region" description="Helical" evidence="1">
    <location>
        <begin position="80"/>
        <end position="104"/>
    </location>
</feature>
<gene>
    <name evidence="2" type="ORF">AMSG_03858</name>
</gene>
<keyword evidence="1" id="KW-0812">Transmembrane</keyword>
<feature type="transmembrane region" description="Helical" evidence="1">
    <location>
        <begin position="167"/>
        <end position="186"/>
    </location>
</feature>
<keyword evidence="3" id="KW-1185">Reference proteome</keyword>
<dbReference type="Proteomes" id="UP000054408">
    <property type="component" value="Unassembled WGS sequence"/>
</dbReference>
<evidence type="ECO:0000313" key="3">
    <source>
        <dbReference type="Proteomes" id="UP000054408"/>
    </source>
</evidence>
<feature type="transmembrane region" description="Helical" evidence="1">
    <location>
        <begin position="43"/>
        <end position="60"/>
    </location>
</feature>
<dbReference type="GeneID" id="25563430"/>
<organism evidence="2 3">
    <name type="scientific">Thecamonas trahens ATCC 50062</name>
    <dbReference type="NCBI Taxonomy" id="461836"/>
    <lineage>
        <taxon>Eukaryota</taxon>
        <taxon>Apusozoa</taxon>
        <taxon>Apusomonadida</taxon>
        <taxon>Apusomonadidae</taxon>
        <taxon>Thecamonas</taxon>
    </lineage>
</organism>
<evidence type="ECO:0000313" key="2">
    <source>
        <dbReference type="EMBL" id="KNC47425.1"/>
    </source>
</evidence>
<evidence type="ECO:0000256" key="1">
    <source>
        <dbReference type="SAM" id="Phobius"/>
    </source>
</evidence>
<feature type="transmembrane region" description="Helical" evidence="1">
    <location>
        <begin position="206"/>
        <end position="224"/>
    </location>
</feature>
<feature type="transmembrane region" description="Helical" evidence="1">
    <location>
        <begin position="236"/>
        <end position="255"/>
    </location>
</feature>
<feature type="transmembrane region" description="Helical" evidence="1">
    <location>
        <begin position="6"/>
        <end position="31"/>
    </location>
</feature>
<feature type="transmembrane region" description="Helical" evidence="1">
    <location>
        <begin position="125"/>
        <end position="147"/>
    </location>
</feature>
<reference evidence="2 3" key="1">
    <citation type="submission" date="2010-05" db="EMBL/GenBank/DDBJ databases">
        <title>The Genome Sequence of Thecamonas trahens ATCC 50062.</title>
        <authorList>
            <consortium name="The Broad Institute Genome Sequencing Platform"/>
            <person name="Russ C."/>
            <person name="Cuomo C."/>
            <person name="Shea T."/>
            <person name="Young S.K."/>
            <person name="Zeng Q."/>
            <person name="Koehrsen M."/>
            <person name="Haas B."/>
            <person name="Borodovsky M."/>
            <person name="Guigo R."/>
            <person name="Alvarado L."/>
            <person name="Berlin A."/>
            <person name="Bochicchio J."/>
            <person name="Borenstein D."/>
            <person name="Chapman S."/>
            <person name="Chen Z."/>
            <person name="Freedman E."/>
            <person name="Gellesch M."/>
            <person name="Goldberg J."/>
            <person name="Griggs A."/>
            <person name="Gujja S."/>
            <person name="Heilman E."/>
            <person name="Heiman D."/>
            <person name="Hepburn T."/>
            <person name="Howarth C."/>
            <person name="Jen D."/>
            <person name="Larson L."/>
            <person name="Mehta T."/>
            <person name="Park D."/>
            <person name="Pearson M."/>
            <person name="Roberts A."/>
            <person name="Saif S."/>
            <person name="Shenoy N."/>
            <person name="Sisk P."/>
            <person name="Stolte C."/>
            <person name="Sykes S."/>
            <person name="Thomson T."/>
            <person name="Walk T."/>
            <person name="White J."/>
            <person name="Yandava C."/>
            <person name="Burger G."/>
            <person name="Gray M.W."/>
            <person name="Holland P.W.H."/>
            <person name="King N."/>
            <person name="Lang F.B.F."/>
            <person name="Roger A.J."/>
            <person name="Ruiz-Trillo I."/>
            <person name="Lander E."/>
            <person name="Nusbaum C."/>
        </authorList>
    </citation>
    <scope>NUCLEOTIDE SEQUENCE [LARGE SCALE GENOMIC DNA]</scope>
    <source>
        <strain evidence="2 3">ATCC 50062</strain>
    </source>
</reference>
<name>A0A0L0D5D8_THETB</name>
<keyword evidence="1" id="KW-0472">Membrane</keyword>
<protein>
    <submittedName>
        <fullName evidence="2">Uncharacterized protein</fullName>
    </submittedName>
</protein>